<evidence type="ECO:0000313" key="3">
    <source>
        <dbReference type="Proteomes" id="UP000269945"/>
    </source>
</evidence>
<feature type="compositionally biased region" description="Acidic residues" evidence="1">
    <location>
        <begin position="74"/>
        <end position="91"/>
    </location>
</feature>
<feature type="compositionally biased region" description="Low complexity" evidence="1">
    <location>
        <begin position="51"/>
        <end position="60"/>
    </location>
</feature>
<proteinExistence type="predicted"/>
<dbReference type="Proteomes" id="UP000269945">
    <property type="component" value="Unassembled WGS sequence"/>
</dbReference>
<evidence type="ECO:0000313" key="2">
    <source>
        <dbReference type="EMBL" id="VCW97056.1"/>
    </source>
</evidence>
<feature type="compositionally biased region" description="Basic and acidic residues" evidence="1">
    <location>
        <begin position="30"/>
        <end position="44"/>
    </location>
</feature>
<evidence type="ECO:0000256" key="1">
    <source>
        <dbReference type="SAM" id="MobiDB-lite"/>
    </source>
</evidence>
<accession>A0A9X9LVD7</accession>
<sequence length="130" mass="14441">MTTSHLKQCLELEQQPDFLKDLVASVPDMQGDREDNTIERDKGPQRGQKPGNNGWRNGRTGNKGKDKKLSGMDLEQEGGSEDIDADREEETPWAPPQASHPLPTFRVPSHPHALHFDFAFVASTLSPQAP</sequence>
<reference evidence="2 3" key="1">
    <citation type="submission" date="2018-10" db="EMBL/GenBank/DDBJ databases">
        <authorList>
            <person name="Ekblom R."/>
            <person name="Jareborg N."/>
        </authorList>
    </citation>
    <scope>NUCLEOTIDE SEQUENCE [LARGE SCALE GENOMIC DNA]</scope>
    <source>
        <tissue evidence="2">Muscle</tissue>
    </source>
</reference>
<keyword evidence="3" id="KW-1185">Reference proteome</keyword>
<dbReference type="AlphaFoldDB" id="A0A9X9LVD7"/>
<dbReference type="EMBL" id="CYRY02020437">
    <property type="protein sequence ID" value="VCW97056.1"/>
    <property type="molecule type" value="Genomic_DNA"/>
</dbReference>
<gene>
    <name evidence="2" type="ORF">BN2614_LOCUS4</name>
</gene>
<organism evidence="2 3">
    <name type="scientific">Gulo gulo</name>
    <name type="common">Wolverine</name>
    <name type="synonym">Gluton</name>
    <dbReference type="NCBI Taxonomy" id="48420"/>
    <lineage>
        <taxon>Eukaryota</taxon>
        <taxon>Metazoa</taxon>
        <taxon>Chordata</taxon>
        <taxon>Craniata</taxon>
        <taxon>Vertebrata</taxon>
        <taxon>Euteleostomi</taxon>
        <taxon>Mammalia</taxon>
        <taxon>Eutheria</taxon>
        <taxon>Laurasiatheria</taxon>
        <taxon>Carnivora</taxon>
        <taxon>Caniformia</taxon>
        <taxon>Musteloidea</taxon>
        <taxon>Mustelidae</taxon>
        <taxon>Guloninae</taxon>
        <taxon>Gulo</taxon>
    </lineage>
</organism>
<protein>
    <recommendedName>
        <fullName evidence="4">Dr1-associated corepressor</fullName>
    </recommendedName>
</protein>
<feature type="region of interest" description="Disordered" evidence="1">
    <location>
        <begin position="21"/>
        <end position="106"/>
    </location>
</feature>
<comment type="caution">
    <text evidence="2">The sequence shown here is derived from an EMBL/GenBank/DDBJ whole genome shotgun (WGS) entry which is preliminary data.</text>
</comment>
<name>A0A9X9LVD7_GULGU</name>
<evidence type="ECO:0008006" key="4">
    <source>
        <dbReference type="Google" id="ProtNLM"/>
    </source>
</evidence>